<keyword evidence="1" id="KW-0812">Transmembrane</keyword>
<gene>
    <name evidence="3" type="ORF">IAB60_02280</name>
</gene>
<dbReference type="InterPro" id="IPR052173">
    <property type="entry name" value="Beta-lactam_resp_regulator"/>
</dbReference>
<dbReference type="CDD" id="cd07341">
    <property type="entry name" value="M56_BlaR1_MecR1_like"/>
    <property type="match status" value="1"/>
</dbReference>
<evidence type="ECO:0000259" key="2">
    <source>
        <dbReference type="Pfam" id="PF05569"/>
    </source>
</evidence>
<evidence type="ECO:0000313" key="4">
    <source>
        <dbReference type="Proteomes" id="UP000886860"/>
    </source>
</evidence>
<comment type="caution">
    <text evidence="3">The sequence shown here is derived from an EMBL/GenBank/DDBJ whole genome shotgun (WGS) entry which is preliminary data.</text>
</comment>
<accession>A0A9D1GIK8</accession>
<evidence type="ECO:0000313" key="3">
    <source>
        <dbReference type="EMBL" id="HIT40919.1"/>
    </source>
</evidence>
<reference evidence="3" key="2">
    <citation type="journal article" date="2021" name="PeerJ">
        <title>Extensive microbial diversity within the chicken gut microbiome revealed by metagenomics and culture.</title>
        <authorList>
            <person name="Gilroy R."/>
            <person name="Ravi A."/>
            <person name="Getino M."/>
            <person name="Pursley I."/>
            <person name="Horton D.L."/>
            <person name="Alikhan N.F."/>
            <person name="Baker D."/>
            <person name="Gharbi K."/>
            <person name="Hall N."/>
            <person name="Watson M."/>
            <person name="Adriaenssens E.M."/>
            <person name="Foster-Nyarko E."/>
            <person name="Jarju S."/>
            <person name="Secka A."/>
            <person name="Antonio M."/>
            <person name="Oren A."/>
            <person name="Chaudhuri R.R."/>
            <person name="La Ragione R."/>
            <person name="Hildebrand F."/>
            <person name="Pallen M.J."/>
        </authorList>
    </citation>
    <scope>NUCLEOTIDE SEQUENCE</scope>
    <source>
        <strain evidence="3">CHK123-3438</strain>
    </source>
</reference>
<keyword evidence="1" id="KW-0472">Membrane</keyword>
<evidence type="ECO:0000256" key="1">
    <source>
        <dbReference type="SAM" id="Phobius"/>
    </source>
</evidence>
<dbReference type="PANTHER" id="PTHR34978:SF3">
    <property type="entry name" value="SLR0241 PROTEIN"/>
    <property type="match status" value="1"/>
</dbReference>
<dbReference type="AlphaFoldDB" id="A0A9D1GIK8"/>
<proteinExistence type="predicted"/>
<feature type="transmembrane region" description="Helical" evidence="1">
    <location>
        <begin position="46"/>
        <end position="66"/>
    </location>
</feature>
<dbReference type="Pfam" id="PF05569">
    <property type="entry name" value="Peptidase_M56"/>
    <property type="match status" value="1"/>
</dbReference>
<feature type="domain" description="Peptidase M56" evidence="2">
    <location>
        <begin position="7"/>
        <end position="246"/>
    </location>
</feature>
<name>A0A9D1GIK8_9FIRM</name>
<sequence length="258" mass="30095">MIDVILFVTASTLSGSLLLLLIETAGRFFETKSGPGKIYLLLKISLLYFCIPIVFLALFLAGMYTYEPNLMPHEELDGFYTLNYFTDLAMERLFVRTPPWIQFLFGIWIAGAVSIGAGRSLYKRVQLRRLLENCTRLEDGRVMEAARSAALHVSIRKGISLYQCPQIAGPFLYGVFRPQMVVPERELAQEEWEPIFLHEFTHYQNKDTFYRQLVEVILWIHWFNPLIYRFSHLFRDYGELACDEKSRIAYSNNAKHRE</sequence>
<feature type="transmembrane region" description="Helical" evidence="1">
    <location>
        <begin position="6"/>
        <end position="25"/>
    </location>
</feature>
<feature type="transmembrane region" description="Helical" evidence="1">
    <location>
        <begin position="100"/>
        <end position="122"/>
    </location>
</feature>
<dbReference type="Proteomes" id="UP000886860">
    <property type="component" value="Unassembled WGS sequence"/>
</dbReference>
<reference evidence="3" key="1">
    <citation type="submission" date="2020-10" db="EMBL/GenBank/DDBJ databases">
        <authorList>
            <person name="Gilroy R."/>
        </authorList>
    </citation>
    <scope>NUCLEOTIDE SEQUENCE</scope>
    <source>
        <strain evidence="3">CHK123-3438</strain>
    </source>
</reference>
<dbReference type="EMBL" id="DVKS01000039">
    <property type="protein sequence ID" value="HIT40919.1"/>
    <property type="molecule type" value="Genomic_DNA"/>
</dbReference>
<organism evidence="3 4">
    <name type="scientific">Candidatus Caccovicinus merdipullorum</name>
    <dbReference type="NCBI Taxonomy" id="2840724"/>
    <lineage>
        <taxon>Bacteria</taxon>
        <taxon>Bacillati</taxon>
        <taxon>Bacillota</taxon>
        <taxon>Clostridia</taxon>
        <taxon>Eubacteriales</taxon>
        <taxon>Candidatus Caccovicinus</taxon>
    </lineage>
</organism>
<dbReference type="InterPro" id="IPR008756">
    <property type="entry name" value="Peptidase_M56"/>
</dbReference>
<keyword evidence="1" id="KW-1133">Transmembrane helix</keyword>
<protein>
    <submittedName>
        <fullName evidence="3">M56 family metallopeptidase</fullName>
    </submittedName>
</protein>
<dbReference type="PANTHER" id="PTHR34978">
    <property type="entry name" value="POSSIBLE SENSOR-TRANSDUCER PROTEIN BLAR"/>
    <property type="match status" value="1"/>
</dbReference>